<proteinExistence type="predicted"/>
<comment type="caution">
    <text evidence="1">The sequence shown here is derived from an EMBL/GenBank/DDBJ whole genome shotgun (WGS) entry which is preliminary data.</text>
</comment>
<protein>
    <submittedName>
        <fullName evidence="1">Uncharacterized protein</fullName>
    </submittedName>
</protein>
<accession>A0A5C6BUW8</accession>
<evidence type="ECO:0000313" key="2">
    <source>
        <dbReference type="Proteomes" id="UP000319908"/>
    </source>
</evidence>
<gene>
    <name evidence="1" type="ORF">Poly21_32750</name>
</gene>
<reference evidence="1 2" key="1">
    <citation type="journal article" date="2020" name="Antonie Van Leeuwenhoek">
        <title>Rhodopirellula heiligendammensis sp. nov., Rhodopirellula pilleata sp. nov., and Rhodopirellula solitaria sp. nov. isolated from natural or artificial marine surfaces in Northern Germany and California, USA, and emended description of the genus Rhodopirellula.</title>
        <authorList>
            <person name="Kallscheuer N."/>
            <person name="Wiegand S."/>
            <person name="Jogler M."/>
            <person name="Boedeker C."/>
            <person name="Peeters S.H."/>
            <person name="Rast P."/>
            <person name="Heuer A."/>
            <person name="Jetten M.S.M."/>
            <person name="Rohde M."/>
            <person name="Jogler C."/>
        </authorList>
    </citation>
    <scope>NUCLEOTIDE SEQUENCE [LARGE SCALE GENOMIC DNA]</scope>
    <source>
        <strain evidence="1 2">Poly21</strain>
    </source>
</reference>
<sequence>MDPLYSSDFALRTAFKPDRNRLDWYRLIHDQDDVPAAINQKSSFWSGRLATENRFLVDGEASHVGTLEPRVR</sequence>
<dbReference type="EMBL" id="SJPU01000002">
    <property type="protein sequence ID" value="TWU16070.1"/>
    <property type="molecule type" value="Genomic_DNA"/>
</dbReference>
<organism evidence="1 2">
    <name type="scientific">Allorhodopirellula heiligendammensis</name>
    <dbReference type="NCBI Taxonomy" id="2714739"/>
    <lineage>
        <taxon>Bacteria</taxon>
        <taxon>Pseudomonadati</taxon>
        <taxon>Planctomycetota</taxon>
        <taxon>Planctomycetia</taxon>
        <taxon>Pirellulales</taxon>
        <taxon>Pirellulaceae</taxon>
        <taxon>Allorhodopirellula</taxon>
    </lineage>
</organism>
<dbReference type="AlphaFoldDB" id="A0A5C6BUW8"/>
<evidence type="ECO:0000313" key="1">
    <source>
        <dbReference type="EMBL" id="TWU16070.1"/>
    </source>
</evidence>
<name>A0A5C6BUW8_9BACT</name>
<dbReference type="Proteomes" id="UP000319908">
    <property type="component" value="Unassembled WGS sequence"/>
</dbReference>
<keyword evidence="2" id="KW-1185">Reference proteome</keyword>